<dbReference type="RefSeq" id="WP_341726936.1">
    <property type="nucleotide sequence ID" value="NZ_JBBWWT010000008.1"/>
</dbReference>
<proteinExistence type="predicted"/>
<organism evidence="2 3">
    <name type="scientific">Pseudoxanthomonas putridarboris</name>
    <dbReference type="NCBI Taxonomy" id="752605"/>
    <lineage>
        <taxon>Bacteria</taxon>
        <taxon>Pseudomonadati</taxon>
        <taxon>Pseudomonadota</taxon>
        <taxon>Gammaproteobacteria</taxon>
        <taxon>Lysobacterales</taxon>
        <taxon>Lysobacteraceae</taxon>
        <taxon>Pseudoxanthomonas</taxon>
    </lineage>
</organism>
<protein>
    <submittedName>
        <fullName evidence="2">Uncharacterized protein</fullName>
    </submittedName>
</protein>
<keyword evidence="1" id="KW-1133">Transmembrane helix</keyword>
<name>A0ABU9J3E7_9GAMM</name>
<comment type="caution">
    <text evidence="2">The sequence shown here is derived from an EMBL/GenBank/DDBJ whole genome shotgun (WGS) entry which is preliminary data.</text>
</comment>
<sequence length="131" mass="14055">MSLKRKLVFALRSLLALALAFVVVQVVNLAGMWLAQASGWPAGGDPRLAWDLLWVFLAGVAATWTAVKLAPGAPRGHAIAFFVLALVIDVVAVAQLGDGWPWWFSTGILLTLPLQVWLGAWLALRKRAASG</sequence>
<dbReference type="Proteomes" id="UP001459204">
    <property type="component" value="Unassembled WGS sequence"/>
</dbReference>
<reference evidence="2 3" key="1">
    <citation type="submission" date="2024-04" db="EMBL/GenBank/DDBJ databases">
        <title>Draft genome sequence of Pseudoxanthomonas putridarboris WD12.</title>
        <authorList>
            <person name="Oh J."/>
        </authorList>
    </citation>
    <scope>NUCLEOTIDE SEQUENCE [LARGE SCALE GENOMIC DNA]</scope>
    <source>
        <strain evidence="2 3">WD12</strain>
    </source>
</reference>
<feature type="transmembrane region" description="Helical" evidence="1">
    <location>
        <begin position="102"/>
        <end position="124"/>
    </location>
</feature>
<feature type="transmembrane region" description="Helical" evidence="1">
    <location>
        <begin position="79"/>
        <end position="96"/>
    </location>
</feature>
<evidence type="ECO:0000313" key="3">
    <source>
        <dbReference type="Proteomes" id="UP001459204"/>
    </source>
</evidence>
<feature type="transmembrane region" description="Helical" evidence="1">
    <location>
        <begin position="47"/>
        <end position="67"/>
    </location>
</feature>
<dbReference type="EMBL" id="JBBWWT010000008">
    <property type="protein sequence ID" value="MEL1265763.1"/>
    <property type="molecule type" value="Genomic_DNA"/>
</dbReference>
<keyword evidence="1" id="KW-0812">Transmembrane</keyword>
<keyword evidence="3" id="KW-1185">Reference proteome</keyword>
<accession>A0ABU9J3E7</accession>
<keyword evidence="1" id="KW-0472">Membrane</keyword>
<gene>
    <name evidence="2" type="ORF">AAD027_15515</name>
</gene>
<evidence type="ECO:0000256" key="1">
    <source>
        <dbReference type="SAM" id="Phobius"/>
    </source>
</evidence>
<evidence type="ECO:0000313" key="2">
    <source>
        <dbReference type="EMBL" id="MEL1265763.1"/>
    </source>
</evidence>